<gene>
    <name evidence="1" type="ORF">RCC75_08940</name>
    <name evidence="2" type="ORF">RCG00_00540</name>
</gene>
<dbReference type="Proteomes" id="UP001223336">
    <property type="component" value="Unassembled WGS sequence"/>
</dbReference>
<accession>A0AA51QZP1</accession>
<reference evidence="2 3" key="1">
    <citation type="submission" date="2023-08" db="EMBL/GenBank/DDBJ databases">
        <title>New molecular markers tilS and rpoB for phylogenetic and monitoring studies of the genus Thiothrix biodiversity.</title>
        <authorList>
            <person name="Ravin N.V."/>
            <person name="Smolyakov D."/>
            <person name="Markov N.D."/>
            <person name="Beletsky A.V."/>
            <person name="Mardanov A.V."/>
            <person name="Rudenko T.S."/>
            <person name="Grabovich M.Y."/>
        </authorList>
    </citation>
    <scope>NUCLEOTIDE SEQUENCE</scope>
    <source>
        <strain evidence="2">DNT52</strain>
        <strain evidence="1 3">H33</strain>
        <plasmid evidence="2">pThsubDNT52_1</plasmid>
    </source>
</reference>
<organism evidence="2">
    <name type="scientific">Thiothrix subterranea</name>
    <dbReference type="NCBI Taxonomy" id="2735563"/>
    <lineage>
        <taxon>Bacteria</taxon>
        <taxon>Pseudomonadati</taxon>
        <taxon>Pseudomonadota</taxon>
        <taxon>Gammaproteobacteria</taxon>
        <taxon>Thiotrichales</taxon>
        <taxon>Thiotrichaceae</taxon>
        <taxon>Thiothrix</taxon>
    </lineage>
</organism>
<dbReference type="EMBL" id="CP133216">
    <property type="protein sequence ID" value="WML84804.1"/>
    <property type="molecule type" value="Genomic_DNA"/>
</dbReference>
<dbReference type="AlphaFoldDB" id="A0AA51QZP1"/>
<dbReference type="Proteomes" id="UP001229862">
    <property type="component" value="Plasmid pThsubDNT52_1"/>
</dbReference>
<protein>
    <submittedName>
        <fullName evidence="2">Uncharacterized protein</fullName>
    </submittedName>
</protein>
<geneLocation type="plasmid" evidence="2">
    <name>pThsubDNT52_1</name>
</geneLocation>
<evidence type="ECO:0000313" key="2">
    <source>
        <dbReference type="EMBL" id="WML84804.1"/>
    </source>
</evidence>
<evidence type="ECO:0000313" key="3">
    <source>
        <dbReference type="Proteomes" id="UP001223336"/>
    </source>
</evidence>
<keyword evidence="2" id="KW-0614">Plasmid</keyword>
<keyword evidence="3" id="KW-1185">Reference proteome</keyword>
<evidence type="ECO:0000313" key="1">
    <source>
        <dbReference type="EMBL" id="MDQ5768651.1"/>
    </source>
</evidence>
<name>A0AA51QZP1_9GAMM</name>
<sequence length="386" mass="44589">MTEPYTQLTSHLSEEAIESLYTEYMNGVKNVDLVDKYSIQIKDPRLLIKAIPPQKQGDCPFCGSSTYQERVRKNQKYTPPVVCPSCNHHLSGDCQCEHCIKQQAQQMLEIETVRYEALSIEQCLILFVLMQSKSKYGDILNPQYTDTPHLTPDKQYTLQVIREMADTRIIIPSPNLLSENMRGMIQKMAHGLPKTLLTTGENALLFIPNVSRDGSHRMEMEKLQRLLWVDLQLLAESPDREKLEEYAVQVLVTSTTSFACNQIYDGRLEKYQQKRLRKLVESLLLKYTISQTAGIINSHAKYAKAQYQQNRLNDLNHSINIFIKRVGYALEEPMAMKNYPRHPNNPESILEHILLNELLGFPADYYTKNIHELLHTTGNDETEFYM</sequence>
<dbReference type="RefSeq" id="WP_308134621.1">
    <property type="nucleotide sequence ID" value="NZ_CP133216.1"/>
</dbReference>
<dbReference type="EMBL" id="JAVFKN010000010">
    <property type="protein sequence ID" value="MDQ5768651.1"/>
    <property type="molecule type" value="Genomic_DNA"/>
</dbReference>
<proteinExistence type="predicted"/>